<feature type="domain" description="Histidine kinase/HSP90-like ATPase" evidence="5">
    <location>
        <begin position="319"/>
        <end position="415"/>
    </location>
</feature>
<reference evidence="6 7" key="1">
    <citation type="journal article" date="2019" name="Emerg. Microbes Infect.">
        <title>Comprehensive subspecies identification of 175 nontuberculous mycobacteria species based on 7547 genomic profiles.</title>
        <authorList>
            <person name="Matsumoto Y."/>
            <person name="Kinjo T."/>
            <person name="Motooka D."/>
            <person name="Nabeya D."/>
            <person name="Jung N."/>
            <person name="Uechi K."/>
            <person name="Horii T."/>
            <person name="Iida T."/>
            <person name="Fujita J."/>
            <person name="Nakamura S."/>
        </authorList>
    </citation>
    <scope>NUCLEOTIDE SEQUENCE [LARGE SCALE GENOMIC DNA]</scope>
    <source>
        <strain evidence="6 7">JCM 30275</strain>
    </source>
</reference>
<dbReference type="SMART" id="SM00387">
    <property type="entry name" value="HATPase_c"/>
    <property type="match status" value="1"/>
</dbReference>
<feature type="transmembrane region" description="Helical" evidence="4">
    <location>
        <begin position="91"/>
        <end position="114"/>
    </location>
</feature>
<dbReference type="CDD" id="cd16917">
    <property type="entry name" value="HATPase_UhpB-NarQ-NarX-like"/>
    <property type="match status" value="1"/>
</dbReference>
<feature type="transmembrane region" description="Helical" evidence="4">
    <location>
        <begin position="56"/>
        <end position="79"/>
    </location>
</feature>
<dbReference type="GO" id="GO:0000160">
    <property type="term" value="P:phosphorelay signal transduction system"/>
    <property type="evidence" value="ECO:0007669"/>
    <property type="project" value="UniProtKB-KW"/>
</dbReference>
<feature type="transmembrane region" description="Helical" evidence="4">
    <location>
        <begin position="29"/>
        <end position="49"/>
    </location>
</feature>
<sequence length="417" mass="44729">MMPTAGHHSLIAPRVDLAGRLDRYLLAGFRLQLGLRILLLAFVTTTLVIERPHDEFALCMVIVGVYVGVVLAWAVWVFTPRPAEQRNSTRVALAILLADIAVVASITAITGIASPDSWTSDILREGLFLILFIAAAQLSAGLTAVTAVLTVLAQVVANWINQAANEEPWPPIILHACLLATVAAGSVMLSYLQRARIATIRSLLVQRTQLLDEMLGLEKREQTELSERLHDGALQSVLAARYDLAAVRAGSAEAIDRMSSTLTDAVHLLRDVVRELHPEVLNRSGLHTAVEQLADTVAERGGLTVDLDADDWPEGVRTDADVLLFSCVRELTNNVLKHAGASTVQINLALADGLGCIVIADDGNGMADVDLAAKLEDGHIGLAAIRTKVLATEGQFAVDSTSPGTRVTVKVPLRRTV</sequence>
<keyword evidence="2" id="KW-0418">Kinase</keyword>
<dbReference type="Proteomes" id="UP000467249">
    <property type="component" value="Chromosome"/>
</dbReference>
<keyword evidence="1" id="KW-0808">Transferase</keyword>
<gene>
    <name evidence="6" type="ORF">MANY_12960</name>
</gene>
<accession>A0A6N4W4N3</accession>
<evidence type="ECO:0000256" key="1">
    <source>
        <dbReference type="ARBA" id="ARBA00022679"/>
    </source>
</evidence>
<keyword evidence="7" id="KW-1185">Reference proteome</keyword>
<dbReference type="Gene3D" id="3.30.565.10">
    <property type="entry name" value="Histidine kinase-like ATPase, C-terminal domain"/>
    <property type="match status" value="1"/>
</dbReference>
<evidence type="ECO:0000313" key="7">
    <source>
        <dbReference type="Proteomes" id="UP000467249"/>
    </source>
</evidence>
<dbReference type="AlphaFoldDB" id="A0A6N4W4N3"/>
<dbReference type="GO" id="GO:0016301">
    <property type="term" value="F:kinase activity"/>
    <property type="evidence" value="ECO:0007669"/>
    <property type="project" value="UniProtKB-KW"/>
</dbReference>
<evidence type="ECO:0000259" key="5">
    <source>
        <dbReference type="SMART" id="SM00387"/>
    </source>
</evidence>
<protein>
    <recommendedName>
        <fullName evidence="5">Histidine kinase/HSP90-like ATPase domain-containing protein</fullName>
    </recommendedName>
</protein>
<dbReference type="InterPro" id="IPR036890">
    <property type="entry name" value="HATPase_C_sf"/>
</dbReference>
<dbReference type="EMBL" id="AP022620">
    <property type="protein sequence ID" value="BBZ75959.1"/>
    <property type="molecule type" value="Genomic_DNA"/>
</dbReference>
<keyword evidence="4" id="KW-0812">Transmembrane</keyword>
<proteinExistence type="predicted"/>
<keyword evidence="4" id="KW-0472">Membrane</keyword>
<dbReference type="KEGG" id="many:MANY_12960"/>
<dbReference type="SUPFAM" id="SSF55874">
    <property type="entry name" value="ATPase domain of HSP90 chaperone/DNA topoisomerase II/histidine kinase"/>
    <property type="match status" value="1"/>
</dbReference>
<dbReference type="InterPro" id="IPR050482">
    <property type="entry name" value="Sensor_HK_TwoCompSys"/>
</dbReference>
<organism evidence="6 7">
    <name type="scientific">Mycolicibacterium anyangense</name>
    <dbReference type="NCBI Taxonomy" id="1431246"/>
    <lineage>
        <taxon>Bacteria</taxon>
        <taxon>Bacillati</taxon>
        <taxon>Actinomycetota</taxon>
        <taxon>Actinomycetes</taxon>
        <taxon>Mycobacteriales</taxon>
        <taxon>Mycobacteriaceae</taxon>
        <taxon>Mycolicibacterium</taxon>
    </lineage>
</organism>
<evidence type="ECO:0000313" key="6">
    <source>
        <dbReference type="EMBL" id="BBZ75959.1"/>
    </source>
</evidence>
<dbReference type="PANTHER" id="PTHR24421">
    <property type="entry name" value="NITRATE/NITRITE SENSOR PROTEIN NARX-RELATED"/>
    <property type="match status" value="1"/>
</dbReference>
<keyword evidence="3" id="KW-0902">Two-component regulatory system</keyword>
<evidence type="ECO:0000256" key="2">
    <source>
        <dbReference type="ARBA" id="ARBA00022777"/>
    </source>
</evidence>
<name>A0A6N4W4N3_9MYCO</name>
<feature type="transmembrane region" description="Helical" evidence="4">
    <location>
        <begin position="172"/>
        <end position="192"/>
    </location>
</feature>
<dbReference type="InterPro" id="IPR003594">
    <property type="entry name" value="HATPase_dom"/>
</dbReference>
<keyword evidence="4" id="KW-1133">Transmembrane helix</keyword>
<evidence type="ECO:0000256" key="3">
    <source>
        <dbReference type="ARBA" id="ARBA00023012"/>
    </source>
</evidence>
<feature type="transmembrane region" description="Helical" evidence="4">
    <location>
        <begin position="126"/>
        <end position="152"/>
    </location>
</feature>
<dbReference type="Pfam" id="PF02518">
    <property type="entry name" value="HATPase_c"/>
    <property type="match status" value="1"/>
</dbReference>
<evidence type="ECO:0000256" key="4">
    <source>
        <dbReference type="SAM" id="Phobius"/>
    </source>
</evidence>